<dbReference type="CDD" id="cd02966">
    <property type="entry name" value="TlpA_like_family"/>
    <property type="match status" value="2"/>
</dbReference>
<name>A0A7W6MZP7_9BACT</name>
<dbReference type="SUPFAM" id="SSF52833">
    <property type="entry name" value="Thioredoxin-like"/>
    <property type="match status" value="2"/>
</dbReference>
<dbReference type="RefSeq" id="WP_229783002.1">
    <property type="nucleotide sequence ID" value="NZ_AP028155.1"/>
</dbReference>
<dbReference type="InterPro" id="IPR000866">
    <property type="entry name" value="AhpC/TSA"/>
</dbReference>
<dbReference type="GO" id="GO:0017004">
    <property type="term" value="P:cytochrome complex assembly"/>
    <property type="evidence" value="ECO:0007669"/>
    <property type="project" value="UniProtKB-KW"/>
</dbReference>
<proteinExistence type="predicted"/>
<keyword evidence="2" id="KW-0201">Cytochrome c-type biogenesis</keyword>
<evidence type="ECO:0000256" key="4">
    <source>
        <dbReference type="ARBA" id="ARBA00023284"/>
    </source>
</evidence>
<keyword evidence="5" id="KW-0732">Signal</keyword>
<feature type="domain" description="Thioredoxin" evidence="6">
    <location>
        <begin position="31"/>
        <end position="173"/>
    </location>
</feature>
<dbReference type="PANTHER" id="PTHR42852:SF6">
    <property type="entry name" value="THIOL:DISULFIDE INTERCHANGE PROTEIN DSBE"/>
    <property type="match status" value="1"/>
</dbReference>
<reference evidence="7 8" key="1">
    <citation type="submission" date="2020-08" db="EMBL/GenBank/DDBJ databases">
        <title>Genomic Encyclopedia of Type Strains, Phase IV (KMG-IV): sequencing the most valuable type-strain genomes for metagenomic binning, comparative biology and taxonomic classification.</title>
        <authorList>
            <person name="Goeker M."/>
        </authorList>
    </citation>
    <scope>NUCLEOTIDE SEQUENCE [LARGE SCALE GENOMIC DNA]</scope>
    <source>
        <strain evidence="7 8">DSM 105721</strain>
    </source>
</reference>
<evidence type="ECO:0000256" key="3">
    <source>
        <dbReference type="ARBA" id="ARBA00023157"/>
    </source>
</evidence>
<comment type="caution">
    <text evidence="7">The sequence shown here is derived from an EMBL/GenBank/DDBJ whole genome shotgun (WGS) entry which is preliminary data.</text>
</comment>
<feature type="chain" id="PRO_5031195034" evidence="5">
    <location>
        <begin position="24"/>
        <end position="605"/>
    </location>
</feature>
<dbReference type="InterPro" id="IPR050553">
    <property type="entry name" value="Thioredoxin_ResA/DsbE_sf"/>
</dbReference>
<dbReference type="AlphaFoldDB" id="A0A7W6MZP7"/>
<dbReference type="Pfam" id="PF00578">
    <property type="entry name" value="AhpC-TSA"/>
    <property type="match status" value="2"/>
</dbReference>
<organism evidence="7 8">
    <name type="scientific">Butyricimonas faecihominis</name>
    <dbReference type="NCBI Taxonomy" id="1472416"/>
    <lineage>
        <taxon>Bacteria</taxon>
        <taxon>Pseudomonadati</taxon>
        <taxon>Bacteroidota</taxon>
        <taxon>Bacteroidia</taxon>
        <taxon>Bacteroidales</taxon>
        <taxon>Odoribacteraceae</taxon>
        <taxon>Butyricimonas</taxon>
    </lineage>
</organism>
<dbReference type="Proteomes" id="UP000546007">
    <property type="component" value="Unassembled WGS sequence"/>
</dbReference>
<evidence type="ECO:0000256" key="5">
    <source>
        <dbReference type="SAM" id="SignalP"/>
    </source>
</evidence>
<dbReference type="PROSITE" id="PS51352">
    <property type="entry name" value="THIOREDOXIN_2"/>
    <property type="match status" value="2"/>
</dbReference>
<evidence type="ECO:0000313" key="8">
    <source>
        <dbReference type="Proteomes" id="UP000546007"/>
    </source>
</evidence>
<dbReference type="InterPro" id="IPR036249">
    <property type="entry name" value="Thioredoxin-like_sf"/>
</dbReference>
<dbReference type="GeneID" id="93102930"/>
<keyword evidence="4" id="KW-0676">Redox-active center</keyword>
<feature type="signal peptide" evidence="5">
    <location>
        <begin position="1"/>
        <end position="23"/>
    </location>
</feature>
<evidence type="ECO:0000313" key="7">
    <source>
        <dbReference type="EMBL" id="MBB4027392.1"/>
    </source>
</evidence>
<feature type="domain" description="Thioredoxin" evidence="6">
    <location>
        <begin position="465"/>
        <end position="605"/>
    </location>
</feature>
<dbReference type="GO" id="GO:0016491">
    <property type="term" value="F:oxidoreductase activity"/>
    <property type="evidence" value="ECO:0007669"/>
    <property type="project" value="InterPro"/>
</dbReference>
<gene>
    <name evidence="7" type="ORF">GGR14_003202</name>
</gene>
<dbReference type="Gene3D" id="3.40.30.10">
    <property type="entry name" value="Glutaredoxin"/>
    <property type="match status" value="2"/>
</dbReference>
<dbReference type="GO" id="GO:0016209">
    <property type="term" value="F:antioxidant activity"/>
    <property type="evidence" value="ECO:0007669"/>
    <property type="project" value="InterPro"/>
</dbReference>
<dbReference type="GO" id="GO:0016853">
    <property type="term" value="F:isomerase activity"/>
    <property type="evidence" value="ECO:0007669"/>
    <property type="project" value="UniProtKB-KW"/>
</dbReference>
<dbReference type="InterPro" id="IPR013766">
    <property type="entry name" value="Thioredoxin_domain"/>
</dbReference>
<comment type="subcellular location">
    <subcellularLocation>
        <location evidence="1">Cell envelope</location>
    </subcellularLocation>
</comment>
<protein>
    <submittedName>
        <fullName evidence="7">Thiol-disulfide isomerase/thioredoxin</fullName>
    </submittedName>
</protein>
<sequence>MSVRKELFIWCLCFLSVSSLVYGSPVDTTGVRVGDKCPAFTFEDMKGQSRSLEEFKGKYVFIDVWASWCYPCRKEFPHLQELEKKFEGQNIVFVGISSDHVVWRWKGAVENGKMSGEQWWVGNDTSFITAFRVDRIPRFILLDRKGWVSRLEMTRPSDPRTETMLRQLKGIENGPSAPRKAKKIVALRETAFEFQMPEDDTREVALETCDGGRMKLELDGSNKAVWKMALSGGEYGRLWVGDKKYTVWVEPGKPWQAKSELNELHFEGEGAGINNYLNKRLYRDIQWREYELEEEPFRVRLQEMVEEREEALLTAGLDVNFTKRERERILHERNYQLAFWVIMGHGGKQVSEKSRSELRRVVVEKKEAWGIFEYPESIRRALFAFHNLDGQTGDAYILLMDVLKEAEKYRDKRLVENLVVKSVMEYVRIHGMENAEGMDRIFRKRVHRPDYVAEYQRVYDANKVLFKGQPAVPFTFKDITGKEVSLSDLKGKYVYIDVWATWCGPCNAEIPHLKKLEEEFEGRNICFVSISCDDSQKAWERFVQAKQLGGIQLHMGGDKSFMEAIRCKGIPRFLLIDQDGKFLNANMPRPSDGKTLEILNTLPGL</sequence>
<keyword evidence="7" id="KW-0413">Isomerase</keyword>
<keyword evidence="8" id="KW-1185">Reference proteome</keyword>
<evidence type="ECO:0000259" key="6">
    <source>
        <dbReference type="PROSITE" id="PS51352"/>
    </source>
</evidence>
<keyword evidence="3" id="KW-1015">Disulfide bond</keyword>
<dbReference type="EMBL" id="JACIES010000009">
    <property type="protein sequence ID" value="MBB4027392.1"/>
    <property type="molecule type" value="Genomic_DNA"/>
</dbReference>
<dbReference type="PANTHER" id="PTHR42852">
    <property type="entry name" value="THIOL:DISULFIDE INTERCHANGE PROTEIN DSBE"/>
    <property type="match status" value="1"/>
</dbReference>
<evidence type="ECO:0000256" key="1">
    <source>
        <dbReference type="ARBA" id="ARBA00004196"/>
    </source>
</evidence>
<evidence type="ECO:0000256" key="2">
    <source>
        <dbReference type="ARBA" id="ARBA00022748"/>
    </source>
</evidence>
<accession>A0A7W6MZP7</accession>
<dbReference type="GO" id="GO:0030313">
    <property type="term" value="C:cell envelope"/>
    <property type="evidence" value="ECO:0007669"/>
    <property type="project" value="UniProtKB-SubCell"/>
</dbReference>